<dbReference type="Proteomes" id="UP000708208">
    <property type="component" value="Unassembled WGS sequence"/>
</dbReference>
<gene>
    <name evidence="8" type="ORF">AFUS01_LOCUS43774</name>
</gene>
<dbReference type="GO" id="GO:0060271">
    <property type="term" value="P:cilium assembly"/>
    <property type="evidence" value="ECO:0007669"/>
    <property type="project" value="TreeGrafter"/>
</dbReference>
<feature type="compositionally biased region" description="Polar residues" evidence="7">
    <location>
        <begin position="333"/>
        <end position="343"/>
    </location>
</feature>
<dbReference type="GO" id="GO:0005929">
    <property type="term" value="C:cilium"/>
    <property type="evidence" value="ECO:0007669"/>
    <property type="project" value="UniProtKB-SubCell"/>
</dbReference>
<feature type="compositionally biased region" description="Acidic residues" evidence="7">
    <location>
        <begin position="398"/>
        <end position="414"/>
    </location>
</feature>
<feature type="region of interest" description="Disordered" evidence="7">
    <location>
        <begin position="293"/>
        <end position="414"/>
    </location>
</feature>
<feature type="region of interest" description="Disordered" evidence="7">
    <location>
        <begin position="479"/>
        <end position="499"/>
    </location>
</feature>
<evidence type="ECO:0000256" key="7">
    <source>
        <dbReference type="SAM" id="MobiDB-lite"/>
    </source>
</evidence>
<dbReference type="PANTHER" id="PTHR21547:SF0">
    <property type="entry name" value="CLUSTERIN-ASSOCIATED PROTEIN 1"/>
    <property type="match status" value="1"/>
</dbReference>
<evidence type="ECO:0000313" key="9">
    <source>
        <dbReference type="Proteomes" id="UP000708208"/>
    </source>
</evidence>
<comment type="subcellular location">
    <subcellularLocation>
        <location evidence="1">Cell projection</location>
        <location evidence="1">Cilium</location>
    </subcellularLocation>
</comment>
<dbReference type="AlphaFoldDB" id="A0A8J2LLM8"/>
<keyword evidence="9" id="KW-1185">Reference proteome</keyword>
<dbReference type="Pfam" id="PF10234">
    <property type="entry name" value="Cluap1"/>
    <property type="match status" value="1"/>
</dbReference>
<dbReference type="InterPro" id="IPR019366">
    <property type="entry name" value="Clusterin-associated_protein-1"/>
</dbReference>
<reference evidence="8" key="1">
    <citation type="submission" date="2021-06" db="EMBL/GenBank/DDBJ databases">
        <authorList>
            <person name="Hodson N. C."/>
            <person name="Mongue J. A."/>
            <person name="Jaron S. K."/>
        </authorList>
    </citation>
    <scope>NUCLEOTIDE SEQUENCE</scope>
</reference>
<name>A0A8J2LLM8_9HEXA</name>
<dbReference type="EMBL" id="CAJVCH010570173">
    <property type="protein sequence ID" value="CAG7834248.1"/>
    <property type="molecule type" value="Genomic_DNA"/>
</dbReference>
<evidence type="ECO:0000256" key="1">
    <source>
        <dbReference type="ARBA" id="ARBA00004138"/>
    </source>
</evidence>
<keyword evidence="6" id="KW-0966">Cell projection</keyword>
<evidence type="ECO:0000256" key="5">
    <source>
        <dbReference type="ARBA" id="ARBA00023069"/>
    </source>
</evidence>
<evidence type="ECO:0000256" key="4">
    <source>
        <dbReference type="ARBA" id="ARBA00023054"/>
    </source>
</evidence>
<dbReference type="OrthoDB" id="438545at2759"/>
<sequence>MSFRDLRNMSEILRTVGYPRLISLENFRVPNFRLVADIGLWLVRQYEPKAEFPNSVETEHDRVIFIRMFAEFIVTKVHVKLNTKRLYQADGYAVKELIKVASVLHSAMKEAEKIESGIARNVENKSANFDIASNLEKLKRARALGSEITQRGVLLYDMLSKEVSLREARHSVLVKAFELEEVERLIRSAIQSSQAENAKFVSMIATVEGNINNLDIKIEKKKQEIERSEKRFQTLKKVRPAFMDEYERLQEELNAAYKRYVNRFRCLSFLQKQMEELNRMEIERKAEERSLRQEGDDYFFMDKNSRGDMFGSGSDDEDSQINEAFNKAHSQKHGNASRNSSIRDSMRSRGPTKSVRPQATAGSRNRTSMGRSRQVYGSMLGGGDDSGESESDLILVDGEGDNSDLGSDDPDDDDDLELHDTAIRMARSMGVPTHIQDHIMRQEIKHANNIMHGVEVPPAPSVSAVPSSANINMHHNQHIAGSQHGKSSSAVLNGGLRNH</sequence>
<dbReference type="GO" id="GO:0005815">
    <property type="term" value="C:microtubule organizing center"/>
    <property type="evidence" value="ECO:0007669"/>
    <property type="project" value="TreeGrafter"/>
</dbReference>
<evidence type="ECO:0000256" key="2">
    <source>
        <dbReference type="ARBA" id="ARBA00008340"/>
    </source>
</evidence>
<feature type="compositionally biased region" description="Polar residues" evidence="7">
    <location>
        <begin position="355"/>
        <end position="371"/>
    </location>
</feature>
<evidence type="ECO:0000256" key="6">
    <source>
        <dbReference type="ARBA" id="ARBA00023273"/>
    </source>
</evidence>
<comment type="similarity">
    <text evidence="2">Belongs to the CLUAP1 family.</text>
</comment>
<dbReference type="PANTHER" id="PTHR21547">
    <property type="entry name" value="CLUSTERIN ASSOCIATED PROTEIN 1"/>
    <property type="match status" value="1"/>
</dbReference>
<keyword evidence="5" id="KW-0969">Cilium</keyword>
<dbReference type="GO" id="GO:0030992">
    <property type="term" value="C:intraciliary transport particle B"/>
    <property type="evidence" value="ECO:0007669"/>
    <property type="project" value="TreeGrafter"/>
</dbReference>
<keyword evidence="4" id="KW-0175">Coiled coil</keyword>
<protein>
    <recommendedName>
        <fullName evidence="10">Clusterin-associated protein 1</fullName>
    </recommendedName>
</protein>
<accession>A0A8J2LLM8</accession>
<comment type="caution">
    <text evidence="8">The sequence shown here is derived from an EMBL/GenBank/DDBJ whole genome shotgun (WGS) entry which is preliminary data.</text>
</comment>
<keyword evidence="3" id="KW-0970">Cilium biogenesis/degradation</keyword>
<evidence type="ECO:0000256" key="3">
    <source>
        <dbReference type="ARBA" id="ARBA00022794"/>
    </source>
</evidence>
<evidence type="ECO:0008006" key="10">
    <source>
        <dbReference type="Google" id="ProtNLM"/>
    </source>
</evidence>
<proteinExistence type="inferred from homology"/>
<organism evidence="8 9">
    <name type="scientific">Allacma fusca</name>
    <dbReference type="NCBI Taxonomy" id="39272"/>
    <lineage>
        <taxon>Eukaryota</taxon>
        <taxon>Metazoa</taxon>
        <taxon>Ecdysozoa</taxon>
        <taxon>Arthropoda</taxon>
        <taxon>Hexapoda</taxon>
        <taxon>Collembola</taxon>
        <taxon>Symphypleona</taxon>
        <taxon>Sminthuridae</taxon>
        <taxon>Allacma</taxon>
    </lineage>
</organism>
<evidence type="ECO:0000313" key="8">
    <source>
        <dbReference type="EMBL" id="CAG7834248.1"/>
    </source>
</evidence>